<dbReference type="AlphaFoldDB" id="A0A3N0BXH5"/>
<name>A0A3N0BXH5_9SPHI</name>
<keyword evidence="1" id="KW-0472">Membrane</keyword>
<keyword evidence="1" id="KW-1133">Transmembrane helix</keyword>
<dbReference type="SUPFAM" id="SSF110997">
    <property type="entry name" value="Sporulation related repeat"/>
    <property type="match status" value="1"/>
</dbReference>
<proteinExistence type="predicted"/>
<dbReference type="InterPro" id="IPR036680">
    <property type="entry name" value="SPOR-like_sf"/>
</dbReference>
<dbReference type="PROSITE" id="PS51724">
    <property type="entry name" value="SPOR"/>
    <property type="match status" value="1"/>
</dbReference>
<dbReference type="Gene3D" id="3.30.70.1070">
    <property type="entry name" value="Sporulation related repeat"/>
    <property type="match status" value="1"/>
</dbReference>
<reference evidence="3 4" key="1">
    <citation type="submission" date="2018-10" db="EMBL/GenBank/DDBJ databases">
        <title>Genome sequencing of Pedobacter jejuensis TNB23.</title>
        <authorList>
            <person name="Cho Y.-J."/>
            <person name="Cho A."/>
            <person name="Kim O.-S."/>
        </authorList>
    </citation>
    <scope>NUCLEOTIDE SEQUENCE [LARGE SCALE GENOMIC DNA]</scope>
    <source>
        <strain evidence="3 4">TNB23</strain>
    </source>
</reference>
<dbReference type="Pfam" id="PF05036">
    <property type="entry name" value="SPOR"/>
    <property type="match status" value="1"/>
</dbReference>
<evidence type="ECO:0000256" key="1">
    <source>
        <dbReference type="SAM" id="Phobius"/>
    </source>
</evidence>
<evidence type="ECO:0000313" key="4">
    <source>
        <dbReference type="Proteomes" id="UP000274046"/>
    </source>
</evidence>
<gene>
    <name evidence="3" type="ORF">D7004_06535</name>
</gene>
<dbReference type="RefSeq" id="WP_123205074.1">
    <property type="nucleotide sequence ID" value="NZ_RBEE01000011.1"/>
</dbReference>
<sequence>MDILLYLSELLQQRTSVGITGLGTFFKKKFPGRYDKEKQSFLPPGYTLQFSPEVKDDEFLASYIVEIRNISEESASYYITQFVEETNKKLELAHEAELINIGRLFYTEHEGLSFEPSKDIHYGSEFYGLPPVVETEVNQIYDEKLPVEEDLKTEDDIYEEIAEAPDKDSSQNKIEEPTNTVLPVIENIELDEVTDDFKNTLSSTKDEAIDEVVVEHEEISVPEFVKEQHEEHPYRFGHQPESELPKTYLNLNDDVHVADEIIEAPEFIKEQHAEHPNRFGNDPLDAEVLEEEEAPQGISTWLKVTIIILTLIIIVAITYLIKPELFNGQTGNVKDAKAVVDTTKATVDTEKAKQDSIIKTDSILKANQVSGKIDSPKNKVFVTTKAANQTPKTVNTTYEVIGASFRTTKAAEKFIQQMKGYGITAKIVPIEGPFKKVSLASYKTEKEALDARPTLSKKVRIKELDIKQINTP</sequence>
<keyword evidence="1" id="KW-0812">Transmembrane</keyword>
<dbReference type="OrthoDB" id="653949at2"/>
<dbReference type="EMBL" id="RBEE01000011">
    <property type="protein sequence ID" value="RNL54448.1"/>
    <property type="molecule type" value="Genomic_DNA"/>
</dbReference>
<accession>A0A3N0BXH5</accession>
<dbReference type="InterPro" id="IPR007730">
    <property type="entry name" value="SPOR-like_dom"/>
</dbReference>
<dbReference type="Pfam" id="PF18174">
    <property type="entry name" value="HU-CCDC81_bac_1"/>
    <property type="match status" value="1"/>
</dbReference>
<organism evidence="3 4">
    <name type="scientific">Pedobacter jejuensis</name>
    <dbReference type="NCBI Taxonomy" id="1268550"/>
    <lineage>
        <taxon>Bacteria</taxon>
        <taxon>Pseudomonadati</taxon>
        <taxon>Bacteroidota</taxon>
        <taxon>Sphingobacteriia</taxon>
        <taxon>Sphingobacteriales</taxon>
        <taxon>Sphingobacteriaceae</taxon>
        <taxon>Pedobacter</taxon>
    </lineage>
</organism>
<dbReference type="GO" id="GO:0042834">
    <property type="term" value="F:peptidoglycan binding"/>
    <property type="evidence" value="ECO:0007669"/>
    <property type="project" value="InterPro"/>
</dbReference>
<protein>
    <submittedName>
        <fullName evidence="3">SPOR domain-containing protein</fullName>
    </submittedName>
</protein>
<evidence type="ECO:0000313" key="3">
    <source>
        <dbReference type="EMBL" id="RNL54448.1"/>
    </source>
</evidence>
<comment type="caution">
    <text evidence="3">The sequence shown here is derived from an EMBL/GenBank/DDBJ whole genome shotgun (WGS) entry which is preliminary data.</text>
</comment>
<feature type="transmembrane region" description="Helical" evidence="1">
    <location>
        <begin position="301"/>
        <end position="321"/>
    </location>
</feature>
<dbReference type="Proteomes" id="UP000274046">
    <property type="component" value="Unassembled WGS sequence"/>
</dbReference>
<feature type="domain" description="SPOR" evidence="2">
    <location>
        <begin position="392"/>
        <end position="468"/>
    </location>
</feature>
<evidence type="ECO:0000259" key="2">
    <source>
        <dbReference type="PROSITE" id="PS51724"/>
    </source>
</evidence>
<dbReference type="Pfam" id="PF18175">
    <property type="entry name" value="HU-CCDC81_bac_2"/>
    <property type="match status" value="1"/>
</dbReference>
<dbReference type="InterPro" id="IPR041268">
    <property type="entry name" value="HU-CCDC81_bac_2"/>
</dbReference>
<dbReference type="InterPro" id="IPR040495">
    <property type="entry name" value="HU-CCDC81_bac_1"/>
</dbReference>
<keyword evidence="4" id="KW-1185">Reference proteome</keyword>